<gene>
    <name evidence="5" type="ORF">O4213_04515</name>
</gene>
<dbReference type="Gene3D" id="1.10.357.10">
    <property type="entry name" value="Tetracycline Repressor, domain 2"/>
    <property type="match status" value="1"/>
</dbReference>
<dbReference type="RefSeq" id="WP_301569718.1">
    <property type="nucleotide sequence ID" value="NZ_JAPWIE010000001.1"/>
</dbReference>
<keyword evidence="6" id="KW-1185">Reference proteome</keyword>
<dbReference type="PANTHER" id="PTHR30055:SF234">
    <property type="entry name" value="HTH-TYPE TRANSCRIPTIONAL REGULATOR BETI"/>
    <property type="match status" value="1"/>
</dbReference>
<protein>
    <submittedName>
        <fullName evidence="5">TetR/AcrR family transcriptional regulator</fullName>
    </submittedName>
</protein>
<keyword evidence="1" id="KW-0805">Transcription regulation</keyword>
<reference evidence="5" key="1">
    <citation type="submission" date="2022-12" db="EMBL/GenBank/DDBJ databases">
        <authorList>
            <person name="Krivoruchko A.V."/>
            <person name="Elkin A."/>
        </authorList>
    </citation>
    <scope>NUCLEOTIDE SEQUENCE</scope>
    <source>
        <strain evidence="5">IEGM 1388</strain>
    </source>
</reference>
<evidence type="ECO:0000256" key="1">
    <source>
        <dbReference type="ARBA" id="ARBA00023015"/>
    </source>
</evidence>
<evidence type="ECO:0000256" key="3">
    <source>
        <dbReference type="ARBA" id="ARBA00023163"/>
    </source>
</evidence>
<dbReference type="Pfam" id="PF00440">
    <property type="entry name" value="TetR_N"/>
    <property type="match status" value="1"/>
</dbReference>
<name>A0ABT4MU28_GORRU</name>
<dbReference type="InterPro" id="IPR001647">
    <property type="entry name" value="HTH_TetR"/>
</dbReference>
<evidence type="ECO:0000259" key="4">
    <source>
        <dbReference type="Pfam" id="PF00440"/>
    </source>
</evidence>
<dbReference type="PANTHER" id="PTHR30055">
    <property type="entry name" value="HTH-TYPE TRANSCRIPTIONAL REGULATOR RUTR"/>
    <property type="match status" value="1"/>
</dbReference>
<keyword evidence="3" id="KW-0804">Transcription</keyword>
<dbReference type="InterPro" id="IPR050109">
    <property type="entry name" value="HTH-type_TetR-like_transc_reg"/>
</dbReference>
<evidence type="ECO:0000313" key="6">
    <source>
        <dbReference type="Proteomes" id="UP001067235"/>
    </source>
</evidence>
<dbReference type="Proteomes" id="UP001067235">
    <property type="component" value="Unassembled WGS sequence"/>
</dbReference>
<dbReference type="SUPFAM" id="SSF46689">
    <property type="entry name" value="Homeodomain-like"/>
    <property type="match status" value="1"/>
</dbReference>
<dbReference type="EMBL" id="JAPWIE010000001">
    <property type="protein sequence ID" value="MCZ4549232.1"/>
    <property type="molecule type" value="Genomic_DNA"/>
</dbReference>
<sequence length="218" mass="24226">MSIDRVSLSAKQRLVLTAERLYAVHGLDGVPLRQIVAEADMGNKTAVQYHFGSKEGLIEAILVNRLDDLDRRRELLQARVPVDDLRGVVEAHQLPLIELAEDDNCFYLPFLEQLVRKVDPMLTLPASNLAAEKAYYERVEHLLVDIPSPLRAIRIRQASATALHTCADRQRTRLLGSPVPPYALHVSHLLDSLMAALTAQPSRETQAALEAWIASGQA</sequence>
<dbReference type="InterPro" id="IPR009057">
    <property type="entry name" value="Homeodomain-like_sf"/>
</dbReference>
<accession>A0ABT4MU28</accession>
<comment type="caution">
    <text evidence="5">The sequence shown here is derived from an EMBL/GenBank/DDBJ whole genome shotgun (WGS) entry which is preliminary data.</text>
</comment>
<keyword evidence="2" id="KW-0238">DNA-binding</keyword>
<feature type="domain" description="HTH tetR-type" evidence="4">
    <location>
        <begin position="17"/>
        <end position="61"/>
    </location>
</feature>
<evidence type="ECO:0000256" key="2">
    <source>
        <dbReference type="ARBA" id="ARBA00023125"/>
    </source>
</evidence>
<evidence type="ECO:0000313" key="5">
    <source>
        <dbReference type="EMBL" id="MCZ4549232.1"/>
    </source>
</evidence>
<organism evidence="5 6">
    <name type="scientific">Gordonia rubripertincta</name>
    <name type="common">Rhodococcus corallinus</name>
    <dbReference type="NCBI Taxonomy" id="36822"/>
    <lineage>
        <taxon>Bacteria</taxon>
        <taxon>Bacillati</taxon>
        <taxon>Actinomycetota</taxon>
        <taxon>Actinomycetes</taxon>
        <taxon>Mycobacteriales</taxon>
        <taxon>Gordoniaceae</taxon>
        <taxon>Gordonia</taxon>
    </lineage>
</organism>
<proteinExistence type="predicted"/>